<sequence length="90" mass="9725">MPAGHCKQALSITGFLIFIVLSGNLITARVNYMKTDGAVPDDNTTNGNGTGHQSKLAIPTDMDLQYLEGAGHELTDMDYTPVRNKPPIHN</sequence>
<organism evidence="2 3">
    <name type="scientific">Papaver nudicaule</name>
    <name type="common">Iceland poppy</name>
    <dbReference type="NCBI Taxonomy" id="74823"/>
    <lineage>
        <taxon>Eukaryota</taxon>
        <taxon>Viridiplantae</taxon>
        <taxon>Streptophyta</taxon>
        <taxon>Embryophyta</taxon>
        <taxon>Tracheophyta</taxon>
        <taxon>Spermatophyta</taxon>
        <taxon>Magnoliopsida</taxon>
        <taxon>Ranunculales</taxon>
        <taxon>Papaveraceae</taxon>
        <taxon>Papaveroideae</taxon>
        <taxon>Papaver</taxon>
    </lineage>
</organism>
<dbReference type="Proteomes" id="UP001177140">
    <property type="component" value="Unassembled WGS sequence"/>
</dbReference>
<accession>A0AA41RSD3</accession>
<keyword evidence="3" id="KW-1185">Reference proteome</keyword>
<keyword evidence="1" id="KW-1133">Transmembrane helix</keyword>
<dbReference type="Pfam" id="PF21529">
    <property type="entry name" value="GLV1-2"/>
    <property type="match status" value="1"/>
</dbReference>
<keyword evidence="1" id="KW-0812">Transmembrane</keyword>
<dbReference type="AlphaFoldDB" id="A0AA41RSD3"/>
<comment type="caution">
    <text evidence="2">The sequence shown here is derived from an EMBL/GenBank/DDBJ whole genome shotgun (WGS) entry which is preliminary data.</text>
</comment>
<evidence type="ECO:0000256" key="1">
    <source>
        <dbReference type="SAM" id="Phobius"/>
    </source>
</evidence>
<keyword evidence="1" id="KW-0472">Membrane</keyword>
<evidence type="ECO:0000313" key="2">
    <source>
        <dbReference type="EMBL" id="MCL7023174.1"/>
    </source>
</evidence>
<proteinExistence type="predicted"/>
<evidence type="ECO:0000313" key="3">
    <source>
        <dbReference type="Proteomes" id="UP001177140"/>
    </source>
</evidence>
<reference evidence="2" key="1">
    <citation type="submission" date="2022-03" db="EMBL/GenBank/DDBJ databases">
        <title>A functionally conserved STORR gene fusion in Papaver species that diverged 16.8 million years ago.</title>
        <authorList>
            <person name="Catania T."/>
        </authorList>
    </citation>
    <scope>NUCLEOTIDE SEQUENCE</scope>
    <source>
        <strain evidence="2">S-191538</strain>
    </source>
</reference>
<gene>
    <name evidence="2" type="ORF">MKW94_025633</name>
</gene>
<dbReference type="EMBL" id="JAJJMA010019289">
    <property type="protein sequence ID" value="MCL7023174.1"/>
    <property type="molecule type" value="Genomic_DNA"/>
</dbReference>
<feature type="transmembrane region" description="Helical" evidence="1">
    <location>
        <begin position="12"/>
        <end position="32"/>
    </location>
</feature>
<dbReference type="InterPro" id="IPR049306">
    <property type="entry name" value="GLV1-2"/>
</dbReference>
<name>A0AA41RSD3_PAPNU</name>
<protein>
    <submittedName>
        <fullName evidence="2">Uncharacterized protein</fullName>
    </submittedName>
</protein>